<dbReference type="InterPro" id="IPR004089">
    <property type="entry name" value="MCPsignal_dom"/>
</dbReference>
<protein>
    <submittedName>
        <fullName evidence="13">Aspartate chemoreceptor protein</fullName>
    </submittedName>
</protein>
<dbReference type="EMBL" id="CYSR01000021">
    <property type="protein sequence ID" value="CUI00047.1"/>
    <property type="molecule type" value="Genomic_DNA"/>
</dbReference>
<evidence type="ECO:0000256" key="8">
    <source>
        <dbReference type="PROSITE-ProRule" id="PRU00284"/>
    </source>
</evidence>
<evidence type="ECO:0000256" key="3">
    <source>
        <dbReference type="ARBA" id="ARBA00022500"/>
    </source>
</evidence>
<evidence type="ECO:0000256" key="7">
    <source>
        <dbReference type="ARBA" id="ARBA00029447"/>
    </source>
</evidence>
<dbReference type="Gene3D" id="1.10.287.950">
    <property type="entry name" value="Methyl-accepting chemotaxis protein"/>
    <property type="match status" value="1"/>
</dbReference>
<dbReference type="InterPro" id="IPR033480">
    <property type="entry name" value="sCache_2"/>
</dbReference>
<dbReference type="Gene3D" id="1.10.8.500">
    <property type="entry name" value="HAMP domain in histidine kinase"/>
    <property type="match status" value="1"/>
</dbReference>
<accession>A0A0P1HQC9</accession>
<gene>
    <name evidence="13" type="primary">tar_6</name>
    <name evidence="13" type="ORF">PHA8399_02173</name>
</gene>
<evidence type="ECO:0000256" key="5">
    <source>
        <dbReference type="ARBA" id="ARBA00022989"/>
    </source>
</evidence>
<keyword evidence="13" id="KW-0675">Receptor</keyword>
<dbReference type="Proteomes" id="UP000051326">
    <property type="component" value="Unassembled WGS sequence"/>
</dbReference>
<feature type="region of interest" description="Disordered" evidence="9">
    <location>
        <begin position="593"/>
        <end position="635"/>
    </location>
</feature>
<evidence type="ECO:0000256" key="6">
    <source>
        <dbReference type="ARBA" id="ARBA00023136"/>
    </source>
</evidence>
<comment type="subcellular location">
    <subcellularLocation>
        <location evidence="1">Cell membrane</location>
        <topology evidence="1">Multi-pass membrane protein</topology>
    </subcellularLocation>
</comment>
<dbReference type="AlphaFoldDB" id="A0A0P1HQC9"/>
<dbReference type="Pfam" id="PF00672">
    <property type="entry name" value="HAMP"/>
    <property type="match status" value="2"/>
</dbReference>
<dbReference type="RefSeq" id="WP_058286142.1">
    <property type="nucleotide sequence ID" value="NZ_CYSR01000021.1"/>
</dbReference>
<dbReference type="SUPFAM" id="SSF158472">
    <property type="entry name" value="HAMP domain-like"/>
    <property type="match status" value="1"/>
</dbReference>
<dbReference type="PROSITE" id="PS50885">
    <property type="entry name" value="HAMP"/>
    <property type="match status" value="2"/>
</dbReference>
<evidence type="ECO:0000259" key="11">
    <source>
        <dbReference type="PROSITE" id="PS50111"/>
    </source>
</evidence>
<feature type="transmembrane region" description="Helical" evidence="10">
    <location>
        <begin position="15"/>
        <end position="35"/>
    </location>
</feature>
<dbReference type="CDD" id="cd06225">
    <property type="entry name" value="HAMP"/>
    <property type="match status" value="1"/>
</dbReference>
<dbReference type="GO" id="GO:0006935">
    <property type="term" value="P:chemotaxis"/>
    <property type="evidence" value="ECO:0007669"/>
    <property type="project" value="UniProtKB-KW"/>
</dbReference>
<feature type="compositionally biased region" description="Low complexity" evidence="9">
    <location>
        <begin position="593"/>
        <end position="605"/>
    </location>
</feature>
<dbReference type="SUPFAM" id="SSF58104">
    <property type="entry name" value="Methyl-accepting chemotaxis protein (MCP) signaling domain"/>
    <property type="match status" value="1"/>
</dbReference>
<evidence type="ECO:0000256" key="1">
    <source>
        <dbReference type="ARBA" id="ARBA00004651"/>
    </source>
</evidence>
<dbReference type="STRING" id="1396826.PHA8399_02173"/>
<keyword evidence="4 10" id="KW-0812">Transmembrane</keyword>
<dbReference type="PANTHER" id="PTHR43531:SF11">
    <property type="entry name" value="METHYL-ACCEPTING CHEMOTAXIS PROTEIN 3"/>
    <property type="match status" value="1"/>
</dbReference>
<evidence type="ECO:0000259" key="12">
    <source>
        <dbReference type="PROSITE" id="PS50885"/>
    </source>
</evidence>
<reference evidence="13 14" key="1">
    <citation type="submission" date="2015-09" db="EMBL/GenBank/DDBJ databases">
        <authorList>
            <consortium name="Swine Surveillance"/>
        </authorList>
    </citation>
    <scope>NUCLEOTIDE SEQUENCE [LARGE SCALE GENOMIC DNA]</scope>
    <source>
        <strain evidence="13 14">CECT 8399</strain>
    </source>
</reference>
<dbReference type="CDD" id="cd11386">
    <property type="entry name" value="MCP_signal"/>
    <property type="match status" value="1"/>
</dbReference>
<sequence>MPRLPAFLYRLPVRIYSLAVLALGLTALLTFLMLNQAVNNAYEMRYKELHNVTDAAVSLLRDLDEGTRTGRFTPEQARDIGRERLTALRFGDSGYVFVFDHDLVVQAHPTVPDWVGTNQGGYEDVTGIKVFQELEKIAAAKGAGELTYYFKKPNSEVIEAKIGYVQAFEPFGWIVGTGAYVSDIEADVAVMRNKSLAVLGGGLLLLAVAAYFITRSVTAPLNGLKSRMTSLAEGDTESEIPSAGVRSELGEIARAVDVFREALIRQKDMEQEQQALEATRSGVVEALSSKLSDLSHGDLTAQITETFPAEYEQLRRDFNSTAQTLSQTVEQVIAAADSIRSGAGEISQASDDLSHRTESQAATLEQTAAALDELTASVKSAAEGARSVEATMEEAKREAETSGEVVQSAVSAMTEIEQSSNQISQIIGVIDDIAFQTNLLALNAGVEAARAGEAGRGFAVVASEVRALAQRSSDAAMEIKTLISNSSGQVERGVELVGKAGEALQSIVSQVNHISELVSGIAEGAAEQSTGLAEINTGVTQLDQVTQQNAAMVEQSTAAGQLLKEDATRLTGLVAHFKIPGTRAAAPARAAAVPARPAAAPAPTAHGPSDWDMEATPQPTAMAEGNAARDLWQDF</sequence>
<dbReference type="SMART" id="SM00304">
    <property type="entry name" value="HAMP"/>
    <property type="match status" value="2"/>
</dbReference>
<keyword evidence="3" id="KW-0145">Chemotaxis</keyword>
<evidence type="ECO:0000313" key="13">
    <source>
        <dbReference type="EMBL" id="CUI00047.1"/>
    </source>
</evidence>
<dbReference type="FunFam" id="1.10.287.950:FF:000001">
    <property type="entry name" value="Methyl-accepting chemotaxis sensory transducer"/>
    <property type="match status" value="1"/>
</dbReference>
<name>A0A0P1HQC9_9RHOB</name>
<dbReference type="SMART" id="SM01049">
    <property type="entry name" value="Cache_2"/>
    <property type="match status" value="1"/>
</dbReference>
<feature type="transmembrane region" description="Helical" evidence="10">
    <location>
        <begin position="196"/>
        <end position="214"/>
    </location>
</feature>
<evidence type="ECO:0000256" key="2">
    <source>
        <dbReference type="ARBA" id="ARBA00022475"/>
    </source>
</evidence>
<evidence type="ECO:0000256" key="4">
    <source>
        <dbReference type="ARBA" id="ARBA00022692"/>
    </source>
</evidence>
<dbReference type="PROSITE" id="PS50111">
    <property type="entry name" value="CHEMOTAXIS_TRANSDUC_2"/>
    <property type="match status" value="1"/>
</dbReference>
<dbReference type="Gene3D" id="3.30.450.20">
    <property type="entry name" value="PAS domain"/>
    <property type="match status" value="1"/>
</dbReference>
<dbReference type="InterPro" id="IPR051310">
    <property type="entry name" value="MCP_chemotaxis"/>
</dbReference>
<keyword evidence="6 10" id="KW-0472">Membrane</keyword>
<feature type="domain" description="Methyl-accepting transducer" evidence="11">
    <location>
        <begin position="335"/>
        <end position="564"/>
    </location>
</feature>
<feature type="domain" description="HAMP" evidence="12">
    <location>
        <begin position="278"/>
        <end position="330"/>
    </location>
</feature>
<dbReference type="SMART" id="SM00283">
    <property type="entry name" value="MA"/>
    <property type="match status" value="1"/>
</dbReference>
<proteinExistence type="inferred from homology"/>
<evidence type="ECO:0000256" key="9">
    <source>
        <dbReference type="SAM" id="MobiDB-lite"/>
    </source>
</evidence>
<keyword evidence="8" id="KW-0807">Transducer</keyword>
<dbReference type="InterPro" id="IPR003660">
    <property type="entry name" value="HAMP_dom"/>
</dbReference>
<comment type="similarity">
    <text evidence="7">Belongs to the methyl-accepting chemotaxis (MCP) protein family.</text>
</comment>
<evidence type="ECO:0000256" key="10">
    <source>
        <dbReference type="SAM" id="Phobius"/>
    </source>
</evidence>
<dbReference type="PANTHER" id="PTHR43531">
    <property type="entry name" value="PROTEIN ICFG"/>
    <property type="match status" value="1"/>
</dbReference>
<organism evidence="13 14">
    <name type="scientific">Leisingera aquaemixtae</name>
    <dbReference type="NCBI Taxonomy" id="1396826"/>
    <lineage>
        <taxon>Bacteria</taxon>
        <taxon>Pseudomonadati</taxon>
        <taxon>Pseudomonadota</taxon>
        <taxon>Alphaproteobacteria</taxon>
        <taxon>Rhodobacterales</taxon>
        <taxon>Roseobacteraceae</taxon>
        <taxon>Leisingera</taxon>
    </lineage>
</organism>
<keyword evidence="2" id="KW-1003">Cell membrane</keyword>
<dbReference type="GO" id="GO:0005886">
    <property type="term" value="C:plasma membrane"/>
    <property type="evidence" value="ECO:0007669"/>
    <property type="project" value="UniProtKB-SubCell"/>
</dbReference>
<feature type="domain" description="HAMP" evidence="12">
    <location>
        <begin position="215"/>
        <end position="268"/>
    </location>
</feature>
<evidence type="ECO:0000313" key="14">
    <source>
        <dbReference type="Proteomes" id="UP000051326"/>
    </source>
</evidence>
<dbReference type="Pfam" id="PF17200">
    <property type="entry name" value="sCache_2"/>
    <property type="match status" value="1"/>
</dbReference>
<dbReference type="Pfam" id="PF00015">
    <property type="entry name" value="MCPsignal"/>
    <property type="match status" value="1"/>
</dbReference>
<dbReference type="GO" id="GO:0007165">
    <property type="term" value="P:signal transduction"/>
    <property type="evidence" value="ECO:0007669"/>
    <property type="project" value="UniProtKB-KW"/>
</dbReference>
<keyword evidence="5 10" id="KW-1133">Transmembrane helix</keyword>